<evidence type="ECO:0000313" key="3">
    <source>
        <dbReference type="EMBL" id="PXY02166.1"/>
    </source>
</evidence>
<evidence type="ECO:0000259" key="2">
    <source>
        <dbReference type="Pfam" id="PF14289"/>
    </source>
</evidence>
<sequence length="506" mass="56758">MKRILLIVTVLMTLSITGKAIEKNTVTFVLNGHIKGINKGEIVLLAFTKNGFQRDTSKIENGNFCFTGNYPNLVQGMLSLKAKGLGIKSTPRKTIMLENVKMKLEGSVNDFKNAKITGSVIHDDYERYEKGRKPIMKLNRKERNPALKKYKKDFMQKNPKAQFSAYLVKEETLFKTYEELYELVKDLHPDLKKQPYVAQLINKVENMRRLEIGLDKIMDGVNPVSYQVDKAYKGKQILDVIYLASFTNNQLCALKKDGTILILDELGKIAKRFKPSISGKPTAISVDIENNIYILSCEMKLIKKKIRGRMISKELPVGVECQIFTKEGEAIGKYKLSGVHIASGSRVVDQHLIVSDCKLKKIQIHDRTSGELLKEIDDMRACCGILDFSVNQKKEIIVANLGAFRVQGFDYNGNSLMAFGKRGKELGDFHGCCNPVSVATLSNGAIVTVEKDPTRIKIYSNKGAKQIKGIEELVKGCNFIPMIVDNKDNLYLASEKKGIVKCNVAK</sequence>
<dbReference type="InterPro" id="IPR025380">
    <property type="entry name" value="DUF4369"/>
</dbReference>
<feature type="signal peptide" evidence="1">
    <location>
        <begin position="1"/>
        <end position="20"/>
    </location>
</feature>
<name>A0A2V4A0P7_9BACT</name>
<dbReference type="Proteomes" id="UP000248079">
    <property type="component" value="Unassembled WGS sequence"/>
</dbReference>
<proteinExistence type="predicted"/>
<organism evidence="3 4">
    <name type="scientific">Marinifilum breve</name>
    <dbReference type="NCBI Taxonomy" id="2184082"/>
    <lineage>
        <taxon>Bacteria</taxon>
        <taxon>Pseudomonadati</taxon>
        <taxon>Bacteroidota</taxon>
        <taxon>Bacteroidia</taxon>
        <taxon>Marinilabiliales</taxon>
        <taxon>Marinifilaceae</taxon>
    </lineage>
</organism>
<dbReference type="RefSeq" id="WP_110359800.1">
    <property type="nucleotide sequence ID" value="NZ_QFLI01000002.1"/>
</dbReference>
<dbReference type="OrthoDB" id="9774579at2"/>
<dbReference type="InterPro" id="IPR011042">
    <property type="entry name" value="6-blade_b-propeller_TolB-like"/>
</dbReference>
<dbReference type="Pfam" id="PF14289">
    <property type="entry name" value="DUF4369"/>
    <property type="match status" value="1"/>
</dbReference>
<accession>A0A2V4A0P7</accession>
<comment type="caution">
    <text evidence="3">The sequence shown here is derived from an EMBL/GenBank/DDBJ whole genome shotgun (WGS) entry which is preliminary data.</text>
</comment>
<dbReference type="AlphaFoldDB" id="A0A2V4A0P7"/>
<reference evidence="3 4" key="1">
    <citation type="submission" date="2018-05" db="EMBL/GenBank/DDBJ databases">
        <title>Marinifilum breve JC075T sp. nov., a marine bacterium isolated from Yongle Blue Hole in the South China Sea.</title>
        <authorList>
            <person name="Fu T."/>
        </authorList>
    </citation>
    <scope>NUCLEOTIDE SEQUENCE [LARGE SCALE GENOMIC DNA]</scope>
    <source>
        <strain evidence="3 4">JC075</strain>
    </source>
</reference>
<feature type="chain" id="PRO_5016069276" description="DUF4369 domain-containing protein" evidence="1">
    <location>
        <begin position="21"/>
        <end position="506"/>
    </location>
</feature>
<dbReference type="EMBL" id="QFLI01000002">
    <property type="protein sequence ID" value="PXY02166.1"/>
    <property type="molecule type" value="Genomic_DNA"/>
</dbReference>
<dbReference type="Gene3D" id="2.120.10.30">
    <property type="entry name" value="TolB, C-terminal domain"/>
    <property type="match status" value="1"/>
</dbReference>
<protein>
    <recommendedName>
        <fullName evidence="2">DUF4369 domain-containing protein</fullName>
    </recommendedName>
</protein>
<gene>
    <name evidence="3" type="ORF">DF185_05845</name>
</gene>
<evidence type="ECO:0000313" key="4">
    <source>
        <dbReference type="Proteomes" id="UP000248079"/>
    </source>
</evidence>
<evidence type="ECO:0000256" key="1">
    <source>
        <dbReference type="SAM" id="SignalP"/>
    </source>
</evidence>
<dbReference type="SUPFAM" id="SSF101898">
    <property type="entry name" value="NHL repeat"/>
    <property type="match status" value="1"/>
</dbReference>
<keyword evidence="1" id="KW-0732">Signal</keyword>
<keyword evidence="4" id="KW-1185">Reference proteome</keyword>
<feature type="domain" description="DUF4369" evidence="2">
    <location>
        <begin position="28"/>
        <end position="125"/>
    </location>
</feature>